<dbReference type="InterPro" id="IPR047988">
    <property type="entry name" value="Ribosomal_uS7m_fungi"/>
</dbReference>
<evidence type="ECO:0000256" key="3">
    <source>
        <dbReference type="ARBA" id="ARBA00022980"/>
    </source>
</evidence>
<comment type="function">
    <text evidence="6">Component of the mitochondrial ribosome (mitoribosome), a dedicated translation machinery responsible for the synthesis of mitochondrial genome-encoded proteins, including at least some of the essential transmembrane subunits of the mitochondrial respiratory chain. The mitoribosomes are attached to the mitochondrial inner membrane and translation products are cotranslationally integrated into the membrane.</text>
</comment>
<feature type="region of interest" description="Disordered" evidence="8">
    <location>
        <begin position="139"/>
        <end position="158"/>
    </location>
</feature>
<gene>
    <name evidence="10" type="ORF">AJ79_01446</name>
</gene>
<dbReference type="GO" id="GO:0006412">
    <property type="term" value="P:translation"/>
    <property type="evidence" value="ECO:0007669"/>
    <property type="project" value="InterPro"/>
</dbReference>
<dbReference type="GO" id="GO:0005739">
    <property type="term" value="C:mitochondrion"/>
    <property type="evidence" value="ECO:0007669"/>
    <property type="project" value="UniProtKB-SubCell"/>
</dbReference>
<feature type="region of interest" description="Disordered" evidence="8">
    <location>
        <begin position="259"/>
        <end position="283"/>
    </location>
</feature>
<keyword evidence="4" id="KW-0496">Mitochondrion</keyword>
<dbReference type="Pfam" id="PF00177">
    <property type="entry name" value="Ribosomal_S7"/>
    <property type="match status" value="1"/>
</dbReference>
<evidence type="ECO:0000256" key="8">
    <source>
        <dbReference type="SAM" id="MobiDB-lite"/>
    </source>
</evidence>
<evidence type="ECO:0000313" key="11">
    <source>
        <dbReference type="Proteomes" id="UP000223968"/>
    </source>
</evidence>
<name>A0A2B7Y7E3_9EURO</name>
<keyword evidence="11" id="KW-1185">Reference proteome</keyword>
<organism evidence="10 11">
    <name type="scientific">Helicocarpus griseus UAMH5409</name>
    <dbReference type="NCBI Taxonomy" id="1447875"/>
    <lineage>
        <taxon>Eukaryota</taxon>
        <taxon>Fungi</taxon>
        <taxon>Dikarya</taxon>
        <taxon>Ascomycota</taxon>
        <taxon>Pezizomycotina</taxon>
        <taxon>Eurotiomycetes</taxon>
        <taxon>Eurotiomycetidae</taxon>
        <taxon>Onygenales</taxon>
        <taxon>Ajellomycetaceae</taxon>
        <taxon>Helicocarpus</taxon>
    </lineage>
</organism>
<reference evidence="10 11" key="1">
    <citation type="submission" date="2017-10" db="EMBL/GenBank/DDBJ databases">
        <title>Comparative genomics in systemic dimorphic fungi from Ajellomycetaceae.</title>
        <authorList>
            <person name="Munoz J.F."/>
            <person name="Mcewen J.G."/>
            <person name="Clay O.K."/>
            <person name="Cuomo C.A."/>
        </authorList>
    </citation>
    <scope>NUCLEOTIDE SEQUENCE [LARGE SCALE GENOMIC DNA]</scope>
    <source>
        <strain evidence="10 11">UAMH5409</strain>
    </source>
</reference>
<proteinExistence type="inferred from homology"/>
<feature type="compositionally biased region" description="Basic and acidic residues" evidence="8">
    <location>
        <begin position="91"/>
        <end position="125"/>
    </location>
</feature>
<evidence type="ECO:0000256" key="6">
    <source>
        <dbReference type="ARBA" id="ARBA00037226"/>
    </source>
</evidence>
<evidence type="ECO:0000256" key="2">
    <source>
        <dbReference type="ARBA" id="ARBA00007151"/>
    </source>
</evidence>
<dbReference type="FunFam" id="1.10.455.10:FF:000006">
    <property type="entry name" value="37S ribosomal protein S7, mitochondrial"/>
    <property type="match status" value="1"/>
</dbReference>
<dbReference type="InterPro" id="IPR023798">
    <property type="entry name" value="Ribosomal_uS7_dom"/>
</dbReference>
<dbReference type="GO" id="GO:1990904">
    <property type="term" value="C:ribonucleoprotein complex"/>
    <property type="evidence" value="ECO:0007669"/>
    <property type="project" value="UniProtKB-KW"/>
</dbReference>
<keyword evidence="5" id="KW-0687">Ribonucleoprotein</keyword>
<dbReference type="GO" id="GO:0005840">
    <property type="term" value="C:ribosome"/>
    <property type="evidence" value="ECO:0007669"/>
    <property type="project" value="UniProtKB-KW"/>
</dbReference>
<dbReference type="AlphaFoldDB" id="A0A2B7Y7E3"/>
<evidence type="ECO:0000313" key="10">
    <source>
        <dbReference type="EMBL" id="PGH16802.1"/>
    </source>
</evidence>
<evidence type="ECO:0000259" key="9">
    <source>
        <dbReference type="Pfam" id="PF00177"/>
    </source>
</evidence>
<dbReference type="CDD" id="cd14868">
    <property type="entry name" value="uS7_Mitochondria_Fungi"/>
    <property type="match status" value="1"/>
</dbReference>
<feature type="region of interest" description="Disordered" evidence="8">
    <location>
        <begin position="169"/>
        <end position="210"/>
    </location>
</feature>
<feature type="compositionally biased region" description="Polar residues" evidence="8">
    <location>
        <begin position="39"/>
        <end position="53"/>
    </location>
</feature>
<feature type="compositionally biased region" description="Pro residues" evidence="8">
    <location>
        <begin position="382"/>
        <end position="396"/>
    </location>
</feature>
<evidence type="ECO:0000256" key="5">
    <source>
        <dbReference type="ARBA" id="ARBA00023274"/>
    </source>
</evidence>
<feature type="region of interest" description="Disordered" evidence="8">
    <location>
        <begin position="1"/>
        <end position="125"/>
    </location>
</feature>
<sequence length="512" mass="55356">MPPRLTVLPTTRNLLRPSAPAHQCTASRSAPSSSSGSSKNNATRPLSTITSGARRSHLPLRPACTSVLTYRSSSSSSKDAKSGASAGAVGEQEKEQVPGEPRKIVDEKGEVVAEGSAKDALGHVSEEAAEMAEIMGRGRDKAECGEVGGPELQQGSMVGDILKRDEDALKNAPKVLRDQMKSTSSWPSGSRSYSTSTQPQPQPTAKSPYSLVEIKGKLEAYHRAAEEEKVKALIDATEFSLAHYQSHVAVGKLIERISKLPPSPPAGAASPQKQGKGPEQSEGKLEAIQRAAKLALNKRNTDMLNSELGEIIKERLEQRLKEGIPEGLKYPVPENLPRSENLKHRYDPMIDQFTKMIMRHGKLSAAQKQMNKILHNLRSAPSPNPDPTRPLLPSPPAPQLPLNPIVYLTTVVDSVAPLLRIKQQPGAAGGGRALPIPLPLAERQRRRTAIKWIIDASAKRKDAALANRISQEIIAVAEGKSSAWEKRAMVHKQGMVARANIKALGRKMKGKK</sequence>
<keyword evidence="3" id="KW-0689">Ribosomal protein</keyword>
<dbReference type="InterPro" id="IPR000235">
    <property type="entry name" value="Ribosomal_uS7"/>
</dbReference>
<feature type="compositionally biased region" description="Basic and acidic residues" evidence="8">
    <location>
        <begin position="169"/>
        <end position="180"/>
    </location>
</feature>
<accession>A0A2B7Y7E3</accession>
<evidence type="ECO:0000256" key="4">
    <source>
        <dbReference type="ARBA" id="ARBA00023128"/>
    </source>
</evidence>
<comment type="similarity">
    <text evidence="2">Belongs to the universal ribosomal protein uS7 family.</text>
</comment>
<feature type="compositionally biased region" description="Low complexity" evidence="8">
    <location>
        <begin position="27"/>
        <end position="38"/>
    </location>
</feature>
<evidence type="ECO:0000256" key="7">
    <source>
        <dbReference type="ARBA" id="ARBA00039306"/>
    </source>
</evidence>
<evidence type="ECO:0000256" key="1">
    <source>
        <dbReference type="ARBA" id="ARBA00004173"/>
    </source>
</evidence>
<dbReference type="Gene3D" id="1.10.455.10">
    <property type="entry name" value="Ribosomal protein S7 domain"/>
    <property type="match status" value="1"/>
</dbReference>
<dbReference type="InterPro" id="IPR036823">
    <property type="entry name" value="Ribosomal_uS7_dom_sf"/>
</dbReference>
<protein>
    <recommendedName>
        <fullName evidence="7">Small ribosomal subunit protein uS7m</fullName>
    </recommendedName>
</protein>
<dbReference type="PANTHER" id="PTHR11205">
    <property type="entry name" value="RIBOSOMAL PROTEIN S7"/>
    <property type="match status" value="1"/>
</dbReference>
<feature type="domain" description="Small ribosomal subunit protein uS7" evidence="9">
    <location>
        <begin position="347"/>
        <end position="496"/>
    </location>
</feature>
<comment type="subcellular location">
    <subcellularLocation>
        <location evidence="1">Mitochondrion</location>
    </subcellularLocation>
</comment>
<dbReference type="Proteomes" id="UP000223968">
    <property type="component" value="Unassembled WGS sequence"/>
</dbReference>
<feature type="region of interest" description="Disordered" evidence="8">
    <location>
        <begin position="377"/>
        <end position="396"/>
    </location>
</feature>
<dbReference type="SUPFAM" id="SSF47973">
    <property type="entry name" value="Ribosomal protein S7"/>
    <property type="match status" value="1"/>
</dbReference>
<dbReference type="OrthoDB" id="9972728at2759"/>
<comment type="caution">
    <text evidence="10">The sequence shown here is derived from an EMBL/GenBank/DDBJ whole genome shotgun (WGS) entry which is preliminary data.</text>
</comment>
<dbReference type="EMBL" id="PDNB01000014">
    <property type="protein sequence ID" value="PGH16802.1"/>
    <property type="molecule type" value="Genomic_DNA"/>
</dbReference>
<feature type="compositionally biased region" description="Low complexity" evidence="8">
    <location>
        <begin position="72"/>
        <end position="88"/>
    </location>
</feature>
<dbReference type="STRING" id="1447875.A0A2B7Y7E3"/>
<feature type="compositionally biased region" description="Polar residues" evidence="8">
    <location>
        <begin position="181"/>
        <end position="207"/>
    </location>
</feature>